<evidence type="ECO:0000313" key="1">
    <source>
        <dbReference type="EMBL" id="ATB37636.1"/>
    </source>
</evidence>
<reference evidence="1 2" key="1">
    <citation type="submission" date="2017-06" db="EMBL/GenBank/DDBJ databases">
        <title>Sequencing and comparative analysis of myxobacterial genomes.</title>
        <authorList>
            <person name="Rupp O."/>
            <person name="Goesmann A."/>
            <person name="Sogaard-Andersen L."/>
        </authorList>
    </citation>
    <scope>NUCLEOTIDE SEQUENCE [LARGE SCALE GENOMIC DNA]</scope>
    <source>
        <strain evidence="1 2">DSM 52655</strain>
    </source>
</reference>
<dbReference type="Proteomes" id="UP000217257">
    <property type="component" value="Chromosome"/>
</dbReference>
<name>A0A250J398_9BACT</name>
<gene>
    <name evidence="1" type="ORF">CYFUS_003061</name>
</gene>
<dbReference type="SUPFAM" id="SSF50985">
    <property type="entry name" value="RCC1/BLIP-II"/>
    <property type="match status" value="1"/>
</dbReference>
<dbReference type="InterPro" id="IPR000408">
    <property type="entry name" value="Reg_chr_condens"/>
</dbReference>
<proteinExistence type="predicted"/>
<evidence type="ECO:0000313" key="2">
    <source>
        <dbReference type="Proteomes" id="UP000217257"/>
    </source>
</evidence>
<dbReference type="RefSeq" id="WP_232537578.1">
    <property type="nucleotide sequence ID" value="NZ_CP022098.1"/>
</dbReference>
<dbReference type="PROSITE" id="PS50012">
    <property type="entry name" value="RCC1_3"/>
    <property type="match status" value="2"/>
</dbReference>
<dbReference type="GO" id="GO:0005737">
    <property type="term" value="C:cytoplasm"/>
    <property type="evidence" value="ECO:0007669"/>
    <property type="project" value="TreeGrafter"/>
</dbReference>
<evidence type="ECO:0008006" key="3">
    <source>
        <dbReference type="Google" id="ProtNLM"/>
    </source>
</evidence>
<dbReference type="EMBL" id="CP022098">
    <property type="protein sequence ID" value="ATB37636.1"/>
    <property type="molecule type" value="Genomic_DNA"/>
</dbReference>
<dbReference type="PANTHER" id="PTHR45982">
    <property type="entry name" value="REGULATOR OF CHROMOSOME CONDENSATION"/>
    <property type="match status" value="1"/>
</dbReference>
<sequence length="147" mass="15329">MRSSARWWLIRLLGVWLGVLWMGCGQSGPGGVSDEGEEVQGSSLLATRARARIAAGTTHSLAVRPDGTVWATGGNGHGQLGDGTTLSRRVPVQVQGLSGVAAVATGQYHSLAVRSDGTVWAWGNNDLGQLGAQPSTYVTTAVRSLLY</sequence>
<dbReference type="InterPro" id="IPR051553">
    <property type="entry name" value="Ran_GTPase-activating"/>
</dbReference>
<accession>A0A250J398</accession>
<organism evidence="1 2">
    <name type="scientific">Cystobacter fuscus</name>
    <dbReference type="NCBI Taxonomy" id="43"/>
    <lineage>
        <taxon>Bacteria</taxon>
        <taxon>Pseudomonadati</taxon>
        <taxon>Myxococcota</taxon>
        <taxon>Myxococcia</taxon>
        <taxon>Myxococcales</taxon>
        <taxon>Cystobacterineae</taxon>
        <taxon>Archangiaceae</taxon>
        <taxon>Cystobacter</taxon>
    </lineage>
</organism>
<dbReference type="Gene3D" id="2.130.10.30">
    <property type="entry name" value="Regulator of chromosome condensation 1/beta-lactamase-inhibitor protein II"/>
    <property type="match status" value="1"/>
</dbReference>
<dbReference type="Pfam" id="PF00415">
    <property type="entry name" value="RCC1"/>
    <property type="match status" value="2"/>
</dbReference>
<dbReference type="PROSITE" id="PS51257">
    <property type="entry name" value="PROKAR_LIPOPROTEIN"/>
    <property type="match status" value="1"/>
</dbReference>
<dbReference type="PROSITE" id="PS00626">
    <property type="entry name" value="RCC1_2"/>
    <property type="match status" value="1"/>
</dbReference>
<dbReference type="GO" id="GO:0005085">
    <property type="term" value="F:guanyl-nucleotide exchange factor activity"/>
    <property type="evidence" value="ECO:0007669"/>
    <property type="project" value="TreeGrafter"/>
</dbReference>
<dbReference type="AlphaFoldDB" id="A0A250J398"/>
<dbReference type="PANTHER" id="PTHR45982:SF1">
    <property type="entry name" value="REGULATOR OF CHROMOSOME CONDENSATION"/>
    <property type="match status" value="1"/>
</dbReference>
<dbReference type="PRINTS" id="PR00633">
    <property type="entry name" value="RCCNDNSATION"/>
</dbReference>
<dbReference type="KEGG" id="cfus:CYFUS_003061"/>
<dbReference type="InterPro" id="IPR009091">
    <property type="entry name" value="RCC1/BLIP-II"/>
</dbReference>
<protein>
    <recommendedName>
        <fullName evidence="3">BNR repeat domain protein</fullName>
    </recommendedName>
</protein>